<dbReference type="Gene3D" id="3.40.50.880">
    <property type="match status" value="1"/>
</dbReference>
<reference evidence="3 4" key="1">
    <citation type="submission" date="2018-06" db="EMBL/GenBank/DDBJ databases">
        <title>Genomic Encyclopedia of Archaeal and Bacterial Type Strains, Phase II (KMG-II): from individual species to whole genera.</title>
        <authorList>
            <person name="Goeker M."/>
        </authorList>
    </citation>
    <scope>NUCLEOTIDE SEQUENCE [LARGE SCALE GENOMIC DNA]</scope>
    <source>
        <strain evidence="3 4">DSM 12408</strain>
    </source>
</reference>
<dbReference type="Pfam" id="PF18962">
    <property type="entry name" value="Por_Secre_tail"/>
    <property type="match status" value="1"/>
</dbReference>
<comment type="caution">
    <text evidence="3">The sequence shown here is derived from an EMBL/GenBank/DDBJ whole genome shotgun (WGS) entry which is preliminary data.</text>
</comment>
<dbReference type="EMBL" id="QLLQ01000011">
    <property type="protein sequence ID" value="RAJ22080.1"/>
    <property type="molecule type" value="Genomic_DNA"/>
</dbReference>
<keyword evidence="1" id="KW-0732">Signal</keyword>
<dbReference type="PANTHER" id="PTHR36175">
    <property type="entry name" value="CYANOPHYCINASE"/>
    <property type="match status" value="1"/>
</dbReference>
<name>A0A1A7R925_9FLAO</name>
<proteinExistence type="predicted"/>
<accession>A0A1A7R925</accession>
<dbReference type="AlphaFoldDB" id="A0A1A7R925"/>
<dbReference type="SUPFAM" id="SSF52317">
    <property type="entry name" value="Class I glutamine amidotransferase-like"/>
    <property type="match status" value="1"/>
</dbReference>
<dbReference type="CDD" id="cd03145">
    <property type="entry name" value="GAT1_cyanophycinase"/>
    <property type="match status" value="1"/>
</dbReference>
<organism evidence="3 4">
    <name type="scientific">Gelidibacter algens</name>
    <dbReference type="NCBI Taxonomy" id="49280"/>
    <lineage>
        <taxon>Bacteria</taxon>
        <taxon>Pseudomonadati</taxon>
        <taxon>Bacteroidota</taxon>
        <taxon>Flavobacteriia</taxon>
        <taxon>Flavobacteriales</taxon>
        <taxon>Flavobacteriaceae</taxon>
        <taxon>Gelidibacter</taxon>
    </lineage>
</organism>
<dbReference type="STRING" id="49280.A9996_00395"/>
<dbReference type="PANTHER" id="PTHR36175:SF1">
    <property type="entry name" value="CYANOPHYCINASE"/>
    <property type="match status" value="1"/>
</dbReference>
<dbReference type="InterPro" id="IPR026444">
    <property type="entry name" value="Secre_tail"/>
</dbReference>
<dbReference type="Proteomes" id="UP000248987">
    <property type="component" value="Unassembled WGS sequence"/>
</dbReference>
<sequence length="426" mass="47045">MKKITFLFLLSIQTILAQNYKEYLTGSAIDVATNHQAGVCLMGGASEQKEAMIWFLNQTNGGDVVVLRADDSDGYNDYFYSDLGVTINSVRTFVINNSDGAVDPDVLEHVGNAEAVWFAGGDQYDYITYFKDNAMEGVLNTFINTKQGVIGGTSAGLAIMGSSYFSAQYGTLDSDVALSNPYHPRVQLGYNDFLEVPFMEDVIADSHFANRDREGRLSVFMARFAKDNNRRSFGIAVNDHTAICVDANGKASVYGDYPGYQDFAYFLQSNCVAAYAPETVVAFTPVTWNRGGEAIKVFKVPGTGAGTNYFDLSDWETGNGGTWENWSINNGVFTMAAGTNPMCDRLSTSDFENLEVNVYPNPVVDRIFIKSQSPINSVKVFNMLGKEIQVRRMEDNSIDASNLSSGLYILKLRSETSEQTFKFLKR</sequence>
<evidence type="ECO:0000256" key="1">
    <source>
        <dbReference type="ARBA" id="ARBA00022729"/>
    </source>
</evidence>
<dbReference type="InterPro" id="IPR029062">
    <property type="entry name" value="Class_I_gatase-like"/>
</dbReference>
<evidence type="ECO:0000313" key="3">
    <source>
        <dbReference type="EMBL" id="RAJ22080.1"/>
    </source>
</evidence>
<keyword evidence="4" id="KW-1185">Reference proteome</keyword>
<dbReference type="RefSeq" id="WP_066429629.1">
    <property type="nucleotide sequence ID" value="NZ_LZRN01000001.1"/>
</dbReference>
<protein>
    <submittedName>
        <fullName evidence="3">Putative secreted protein (Por secretion system target)</fullName>
    </submittedName>
</protein>
<evidence type="ECO:0000259" key="2">
    <source>
        <dbReference type="Pfam" id="PF18962"/>
    </source>
</evidence>
<dbReference type="OrthoDB" id="5526825at2"/>
<dbReference type="NCBIfam" id="TIGR04183">
    <property type="entry name" value="Por_Secre_tail"/>
    <property type="match status" value="1"/>
</dbReference>
<feature type="domain" description="Secretion system C-terminal sorting" evidence="2">
    <location>
        <begin position="358"/>
        <end position="422"/>
    </location>
</feature>
<gene>
    <name evidence="3" type="ORF">LX77_02739</name>
</gene>
<evidence type="ECO:0000313" key="4">
    <source>
        <dbReference type="Proteomes" id="UP000248987"/>
    </source>
</evidence>